<dbReference type="EMBL" id="BARW01032849">
    <property type="protein sequence ID" value="GAJ03800.1"/>
    <property type="molecule type" value="Genomic_DNA"/>
</dbReference>
<sequence length="54" mass="5724">MGVSCNACIKRCPVGAITDKGLDKIKWQVYLHGIDYSAAALKDGDKPSNLTSGI</sequence>
<evidence type="ECO:0000313" key="1">
    <source>
        <dbReference type="EMBL" id="GAJ03800.1"/>
    </source>
</evidence>
<reference evidence="1" key="1">
    <citation type="journal article" date="2014" name="Front. Microbiol.">
        <title>High frequency of phylogenetically diverse reductive dehalogenase-homologous genes in deep subseafloor sedimentary metagenomes.</title>
        <authorList>
            <person name="Kawai M."/>
            <person name="Futagami T."/>
            <person name="Toyoda A."/>
            <person name="Takaki Y."/>
            <person name="Nishi S."/>
            <person name="Hori S."/>
            <person name="Arai W."/>
            <person name="Tsubouchi T."/>
            <person name="Morono Y."/>
            <person name="Uchiyama I."/>
            <person name="Ito T."/>
            <person name="Fujiyama A."/>
            <person name="Inagaki F."/>
            <person name="Takami H."/>
        </authorList>
    </citation>
    <scope>NUCLEOTIDE SEQUENCE</scope>
    <source>
        <strain evidence="1">Expedition CK06-06</strain>
    </source>
</reference>
<comment type="caution">
    <text evidence="1">The sequence shown here is derived from an EMBL/GenBank/DDBJ whole genome shotgun (WGS) entry which is preliminary data.</text>
</comment>
<accession>X1VCC1</accession>
<name>X1VCC1_9ZZZZ</name>
<protein>
    <recommendedName>
        <fullName evidence="2">4Fe-4S ferredoxin-type domain-containing protein</fullName>
    </recommendedName>
</protein>
<proteinExistence type="predicted"/>
<dbReference type="AlphaFoldDB" id="X1VCC1"/>
<dbReference type="SUPFAM" id="SSF54862">
    <property type="entry name" value="4Fe-4S ferredoxins"/>
    <property type="match status" value="1"/>
</dbReference>
<gene>
    <name evidence="1" type="ORF">S12H4_51895</name>
</gene>
<organism evidence="1">
    <name type="scientific">marine sediment metagenome</name>
    <dbReference type="NCBI Taxonomy" id="412755"/>
    <lineage>
        <taxon>unclassified sequences</taxon>
        <taxon>metagenomes</taxon>
        <taxon>ecological metagenomes</taxon>
    </lineage>
</organism>
<evidence type="ECO:0008006" key="2">
    <source>
        <dbReference type="Google" id="ProtNLM"/>
    </source>
</evidence>